<name>A0A2T3AJI9_9PEZI</name>
<sequence>MFRLFLSLRCLCHILFLAFSPSILTLIFSNSPRFCKIINVFLPFPNTTQQIQKQKDKKKGAKTKMLNVSVPLLVFSPHLSQMRAPPGGPTLPCRLPFLAPRDSFFPRHNFMLHIVVKYIR</sequence>
<evidence type="ECO:0000313" key="2">
    <source>
        <dbReference type="EMBL" id="PSS00728.1"/>
    </source>
</evidence>
<evidence type="ECO:0008006" key="4">
    <source>
        <dbReference type="Google" id="ProtNLM"/>
    </source>
</evidence>
<dbReference type="AlphaFoldDB" id="A0A2T3AJI9"/>
<accession>A0A2T3AJI9</accession>
<gene>
    <name evidence="2" type="ORF">BD289DRAFT_20307</name>
</gene>
<reference evidence="2 3" key="1">
    <citation type="journal article" date="2018" name="Mycol. Prog.">
        <title>Coniella lustricola, a new species from submerged detritus.</title>
        <authorList>
            <person name="Raudabaugh D.B."/>
            <person name="Iturriaga T."/>
            <person name="Carver A."/>
            <person name="Mondo S."/>
            <person name="Pangilinan J."/>
            <person name="Lipzen A."/>
            <person name="He G."/>
            <person name="Amirebrahimi M."/>
            <person name="Grigoriev I.V."/>
            <person name="Miller A.N."/>
        </authorList>
    </citation>
    <scope>NUCLEOTIDE SEQUENCE [LARGE SCALE GENOMIC DNA]</scope>
    <source>
        <strain evidence="2 3">B22-T-1</strain>
    </source>
</reference>
<protein>
    <recommendedName>
        <fullName evidence="4">Secreted protein</fullName>
    </recommendedName>
</protein>
<dbReference type="Proteomes" id="UP000241462">
    <property type="component" value="Unassembled WGS sequence"/>
</dbReference>
<dbReference type="InParanoid" id="A0A2T3AJI9"/>
<evidence type="ECO:0000313" key="3">
    <source>
        <dbReference type="Proteomes" id="UP000241462"/>
    </source>
</evidence>
<dbReference type="EMBL" id="KZ678382">
    <property type="protein sequence ID" value="PSS00728.1"/>
    <property type="molecule type" value="Genomic_DNA"/>
</dbReference>
<keyword evidence="3" id="KW-1185">Reference proteome</keyword>
<organism evidence="2 3">
    <name type="scientific">Coniella lustricola</name>
    <dbReference type="NCBI Taxonomy" id="2025994"/>
    <lineage>
        <taxon>Eukaryota</taxon>
        <taxon>Fungi</taxon>
        <taxon>Dikarya</taxon>
        <taxon>Ascomycota</taxon>
        <taxon>Pezizomycotina</taxon>
        <taxon>Sordariomycetes</taxon>
        <taxon>Sordariomycetidae</taxon>
        <taxon>Diaporthales</taxon>
        <taxon>Schizoparmaceae</taxon>
        <taxon>Coniella</taxon>
    </lineage>
</organism>
<evidence type="ECO:0000256" key="1">
    <source>
        <dbReference type="SAM" id="SignalP"/>
    </source>
</evidence>
<feature type="signal peptide" evidence="1">
    <location>
        <begin position="1"/>
        <end position="25"/>
    </location>
</feature>
<proteinExistence type="predicted"/>
<feature type="chain" id="PRO_5015393857" description="Secreted protein" evidence="1">
    <location>
        <begin position="26"/>
        <end position="120"/>
    </location>
</feature>
<keyword evidence="1" id="KW-0732">Signal</keyword>